<proteinExistence type="inferred from homology"/>
<evidence type="ECO:0000256" key="5">
    <source>
        <dbReference type="ARBA" id="ARBA00023274"/>
    </source>
</evidence>
<keyword evidence="4 9" id="KW-0689">Ribosomal protein</keyword>
<dbReference type="AlphaFoldDB" id="A0AA35W1L9"/>
<dbReference type="InterPro" id="IPR020815">
    <property type="entry name" value="Ribosomal_bS6_CS"/>
</dbReference>
<accession>A0AA35W1L9</accession>
<dbReference type="Proteomes" id="UP001174909">
    <property type="component" value="Unassembled WGS sequence"/>
</dbReference>
<comment type="caution">
    <text evidence="9">The sequence shown here is derived from an EMBL/GenBank/DDBJ whole genome shotgun (WGS) entry which is preliminary data.</text>
</comment>
<dbReference type="NCBIfam" id="TIGR00166">
    <property type="entry name" value="S6"/>
    <property type="match status" value="1"/>
</dbReference>
<dbReference type="InterPro" id="IPR014717">
    <property type="entry name" value="Transl_elong_EF1B/ribsomal_bS6"/>
</dbReference>
<keyword evidence="3" id="KW-0694">RNA-binding</keyword>
<evidence type="ECO:0000256" key="6">
    <source>
        <dbReference type="ARBA" id="ARBA00035170"/>
    </source>
</evidence>
<dbReference type="GO" id="GO:0005737">
    <property type="term" value="C:cytoplasm"/>
    <property type="evidence" value="ECO:0007669"/>
    <property type="project" value="UniProtKB-ARBA"/>
</dbReference>
<dbReference type="HAMAP" id="MF_00360">
    <property type="entry name" value="Ribosomal_bS6"/>
    <property type="match status" value="1"/>
</dbReference>
<keyword evidence="10" id="KW-1185">Reference proteome</keyword>
<dbReference type="GO" id="GO:0006412">
    <property type="term" value="P:translation"/>
    <property type="evidence" value="ECO:0007669"/>
    <property type="project" value="InterPro"/>
</dbReference>
<keyword evidence="2" id="KW-0699">rRNA-binding</keyword>
<feature type="compositionally biased region" description="Acidic residues" evidence="8">
    <location>
        <begin position="133"/>
        <end position="177"/>
    </location>
</feature>
<dbReference type="PANTHER" id="PTHR21011:SF1">
    <property type="entry name" value="SMALL RIBOSOMAL SUBUNIT PROTEIN BS6M"/>
    <property type="match status" value="1"/>
</dbReference>
<dbReference type="EMBL" id="CASHTH010000504">
    <property type="protein sequence ID" value="CAI8003152.1"/>
    <property type="molecule type" value="Genomic_DNA"/>
</dbReference>
<gene>
    <name evidence="9" type="ORF">GBAR_LOCUS3563</name>
</gene>
<evidence type="ECO:0000256" key="7">
    <source>
        <dbReference type="ARBA" id="ARBA00035365"/>
    </source>
</evidence>
<dbReference type="Pfam" id="PF01250">
    <property type="entry name" value="Ribosomal_S6"/>
    <property type="match status" value="1"/>
</dbReference>
<sequence length="177" mass="19922">MQWSHQSEERHENLKPYELLLIITPDHDENEAEALTDQVKGIIENSGTLLKLDPWGKKRLSYPIRKRSEGYYVLYIFESAPSFVAELNQSLHVIEAILRYMIVQYEDDIDKLKAELAAEADQSTSEVEQPTPEVEESTSDDDAEAEAEVEEATDGDTEAEAEAEEATDNAEDTAESA</sequence>
<dbReference type="GO" id="GO:0005840">
    <property type="term" value="C:ribosome"/>
    <property type="evidence" value="ECO:0007669"/>
    <property type="project" value="UniProtKB-KW"/>
</dbReference>
<dbReference type="InterPro" id="IPR000529">
    <property type="entry name" value="Ribosomal_bS6"/>
</dbReference>
<dbReference type="PROSITE" id="PS01048">
    <property type="entry name" value="RIBOSOMAL_S6"/>
    <property type="match status" value="1"/>
</dbReference>
<evidence type="ECO:0000256" key="2">
    <source>
        <dbReference type="ARBA" id="ARBA00022730"/>
    </source>
</evidence>
<dbReference type="GO" id="GO:0003735">
    <property type="term" value="F:structural constituent of ribosome"/>
    <property type="evidence" value="ECO:0007669"/>
    <property type="project" value="InterPro"/>
</dbReference>
<dbReference type="CDD" id="cd00473">
    <property type="entry name" value="bS6"/>
    <property type="match status" value="1"/>
</dbReference>
<organism evidence="9 10">
    <name type="scientific">Geodia barretti</name>
    <name type="common">Barrett's horny sponge</name>
    <dbReference type="NCBI Taxonomy" id="519541"/>
    <lineage>
        <taxon>Eukaryota</taxon>
        <taxon>Metazoa</taxon>
        <taxon>Porifera</taxon>
        <taxon>Demospongiae</taxon>
        <taxon>Heteroscleromorpha</taxon>
        <taxon>Tetractinellida</taxon>
        <taxon>Astrophorina</taxon>
        <taxon>Geodiidae</taxon>
        <taxon>Geodia</taxon>
    </lineage>
</organism>
<protein>
    <recommendedName>
        <fullName evidence="6">Small ribosomal subunit protein bS6m</fullName>
    </recommendedName>
    <alternativeName>
        <fullName evidence="7">28S ribosomal protein S6, mitochondrial</fullName>
    </alternativeName>
</protein>
<name>A0AA35W1L9_GEOBA</name>
<feature type="region of interest" description="Disordered" evidence="8">
    <location>
        <begin position="119"/>
        <end position="177"/>
    </location>
</feature>
<evidence type="ECO:0000256" key="8">
    <source>
        <dbReference type="SAM" id="MobiDB-lite"/>
    </source>
</evidence>
<dbReference type="SUPFAM" id="SSF54995">
    <property type="entry name" value="Ribosomal protein S6"/>
    <property type="match status" value="1"/>
</dbReference>
<dbReference type="InterPro" id="IPR020814">
    <property type="entry name" value="Ribosomal_S6_plastid/chlpt"/>
</dbReference>
<dbReference type="InterPro" id="IPR035980">
    <property type="entry name" value="Ribosomal_bS6_sf"/>
</dbReference>
<reference evidence="9" key="1">
    <citation type="submission" date="2023-03" db="EMBL/GenBank/DDBJ databases">
        <authorList>
            <person name="Steffen K."/>
            <person name="Cardenas P."/>
        </authorList>
    </citation>
    <scope>NUCLEOTIDE SEQUENCE</scope>
</reference>
<keyword evidence="5" id="KW-0687">Ribonucleoprotein</keyword>
<dbReference type="Gene3D" id="3.30.70.60">
    <property type="match status" value="1"/>
</dbReference>
<evidence type="ECO:0000313" key="9">
    <source>
        <dbReference type="EMBL" id="CAI8003152.1"/>
    </source>
</evidence>
<evidence type="ECO:0000256" key="1">
    <source>
        <dbReference type="ARBA" id="ARBA00009512"/>
    </source>
</evidence>
<evidence type="ECO:0000256" key="3">
    <source>
        <dbReference type="ARBA" id="ARBA00022884"/>
    </source>
</evidence>
<evidence type="ECO:0000256" key="4">
    <source>
        <dbReference type="ARBA" id="ARBA00022980"/>
    </source>
</evidence>
<comment type="similarity">
    <text evidence="1">Belongs to the bacterial ribosomal protein bS6 family.</text>
</comment>
<evidence type="ECO:0000313" key="10">
    <source>
        <dbReference type="Proteomes" id="UP001174909"/>
    </source>
</evidence>
<dbReference type="GO" id="GO:0070181">
    <property type="term" value="F:small ribosomal subunit rRNA binding"/>
    <property type="evidence" value="ECO:0007669"/>
    <property type="project" value="TreeGrafter"/>
</dbReference>
<dbReference type="GO" id="GO:1990904">
    <property type="term" value="C:ribonucleoprotein complex"/>
    <property type="evidence" value="ECO:0007669"/>
    <property type="project" value="UniProtKB-KW"/>
</dbReference>
<dbReference type="PANTHER" id="PTHR21011">
    <property type="entry name" value="MITOCHONDRIAL 28S RIBOSOMAL PROTEIN S6"/>
    <property type="match status" value="1"/>
</dbReference>